<dbReference type="EMBL" id="NSNE01000001">
    <property type="protein sequence ID" value="RPM23099.1"/>
    <property type="molecule type" value="Genomic_DNA"/>
</dbReference>
<evidence type="ECO:0000313" key="2">
    <source>
        <dbReference type="Proteomes" id="UP000284767"/>
    </source>
</evidence>
<dbReference type="RefSeq" id="WP_025982353.1">
    <property type="nucleotide sequence ID" value="NZ_CAADOK010000091.1"/>
</dbReference>
<name>A0A7M3A2C0_PSEAI</name>
<reference evidence="1 2" key="1">
    <citation type="submission" date="2017-08" db="EMBL/GenBank/DDBJ databases">
        <authorList>
            <person name="Feschi L."/>
            <person name="Jeukens J."/>
            <person name="Emond-Rheault J.-G."/>
            <person name="Kukavica-Ibrulj I."/>
            <person name="Boyle B."/>
            <person name="Levesque R.C."/>
        </authorList>
    </citation>
    <scope>NUCLEOTIDE SEQUENCE [LARGE SCALE GENOMIC DNA]</scope>
    <source>
        <strain evidence="1 2">PA-W36</strain>
    </source>
</reference>
<protein>
    <submittedName>
        <fullName evidence="1">Uncharacterized protein</fullName>
    </submittedName>
</protein>
<evidence type="ECO:0000313" key="1">
    <source>
        <dbReference type="EMBL" id="RPM23099.1"/>
    </source>
</evidence>
<accession>A0A7M3A2C0</accession>
<dbReference type="Proteomes" id="UP000284767">
    <property type="component" value="Unassembled WGS sequence"/>
</dbReference>
<gene>
    <name evidence="1" type="ORF">IPC1295_00935</name>
</gene>
<sequence length="59" mass="6521">MGQLTSQRQEPFGSLLTQILSTPVCAKSRLTDEENFTSRHQNAAESAKKIQAKAQLNSM</sequence>
<comment type="caution">
    <text evidence="1">The sequence shown here is derived from an EMBL/GenBank/DDBJ whole genome shotgun (WGS) entry which is preliminary data.</text>
</comment>
<proteinExistence type="predicted"/>
<organism evidence="1 2">
    <name type="scientific">Pseudomonas aeruginosa</name>
    <dbReference type="NCBI Taxonomy" id="287"/>
    <lineage>
        <taxon>Bacteria</taxon>
        <taxon>Pseudomonadati</taxon>
        <taxon>Pseudomonadota</taxon>
        <taxon>Gammaproteobacteria</taxon>
        <taxon>Pseudomonadales</taxon>
        <taxon>Pseudomonadaceae</taxon>
        <taxon>Pseudomonas</taxon>
    </lineage>
</organism>
<reference evidence="1 2" key="2">
    <citation type="submission" date="2019-01" db="EMBL/GenBank/DDBJ databases">
        <title>The Pseudomonas aeruginosa pan-genome provides new insights on its population structure, horizontal gene transfer and pathogenicity.</title>
        <authorList>
            <person name="Freschi L."/>
            <person name="Vincent A.T."/>
            <person name="Jeukens J."/>
            <person name="Emond-Rheault J.-G."/>
            <person name="Kukavica-Ibrulj I."/>
            <person name="Dupont M.-J."/>
            <person name="Charette S.J."/>
            <person name="Boyle B."/>
            <person name="Levesque R.C."/>
        </authorList>
    </citation>
    <scope>NUCLEOTIDE SEQUENCE [LARGE SCALE GENOMIC DNA]</scope>
    <source>
        <strain evidence="1 2">PA-W36</strain>
    </source>
</reference>
<dbReference type="AlphaFoldDB" id="A0A7M3A2C0"/>